<evidence type="ECO:0000313" key="2">
    <source>
        <dbReference type="EMBL" id="MDT0329005.1"/>
    </source>
</evidence>
<proteinExistence type="predicted"/>
<dbReference type="EMBL" id="JAVREP010000006">
    <property type="protein sequence ID" value="MDT0329005.1"/>
    <property type="molecule type" value="Genomic_DNA"/>
</dbReference>
<accession>A0ABU2M8R9</accession>
<gene>
    <name evidence="2" type="ORF">RM479_11340</name>
</gene>
<feature type="region of interest" description="Disordered" evidence="1">
    <location>
        <begin position="24"/>
        <end position="47"/>
    </location>
</feature>
<protein>
    <submittedName>
        <fullName evidence="2">Uncharacterized protein</fullName>
    </submittedName>
</protein>
<name>A0ABU2M8R9_9ACTN</name>
<keyword evidence="3" id="KW-1185">Reference proteome</keyword>
<dbReference type="RefSeq" id="WP_311511674.1">
    <property type="nucleotide sequence ID" value="NZ_JAVREP010000006.1"/>
</dbReference>
<reference evidence="3" key="1">
    <citation type="submission" date="2023-07" db="EMBL/GenBank/DDBJ databases">
        <title>30 novel species of actinomycetes from the DSMZ collection.</title>
        <authorList>
            <person name="Nouioui I."/>
        </authorList>
    </citation>
    <scope>NUCLEOTIDE SEQUENCE [LARGE SCALE GENOMIC DNA]</scope>
    <source>
        <strain evidence="3">DSM 44743</strain>
    </source>
</reference>
<evidence type="ECO:0000256" key="1">
    <source>
        <dbReference type="SAM" id="MobiDB-lite"/>
    </source>
</evidence>
<evidence type="ECO:0000313" key="3">
    <source>
        <dbReference type="Proteomes" id="UP001183390"/>
    </source>
</evidence>
<organism evidence="2 3">
    <name type="scientific">Nocardiopsis lambiniae</name>
    <dbReference type="NCBI Taxonomy" id="3075539"/>
    <lineage>
        <taxon>Bacteria</taxon>
        <taxon>Bacillati</taxon>
        <taxon>Actinomycetota</taxon>
        <taxon>Actinomycetes</taxon>
        <taxon>Streptosporangiales</taxon>
        <taxon>Nocardiopsidaceae</taxon>
        <taxon>Nocardiopsis</taxon>
    </lineage>
</organism>
<dbReference type="Proteomes" id="UP001183390">
    <property type="component" value="Unassembled WGS sequence"/>
</dbReference>
<comment type="caution">
    <text evidence="2">The sequence shown here is derived from an EMBL/GenBank/DDBJ whole genome shotgun (WGS) entry which is preliminary data.</text>
</comment>
<sequence>MIHSVGAEQSGVLGFVLVDIGFSGTGQVDPRPGTPSAARALSFSDRR</sequence>